<proteinExistence type="inferred from homology"/>
<evidence type="ECO:0000313" key="6">
    <source>
        <dbReference type="Proteomes" id="UP000030960"/>
    </source>
</evidence>
<keyword evidence="4" id="KW-0012">Acyltransferase</keyword>
<comment type="similarity">
    <text evidence="1">Belongs to the transferase hexapeptide repeat family.</text>
</comment>
<dbReference type="PANTHER" id="PTHR43300:SF11">
    <property type="entry name" value="ACETYLTRANSFERASE RV3034C-RELATED"/>
    <property type="match status" value="1"/>
</dbReference>
<dbReference type="GO" id="GO:0016746">
    <property type="term" value="F:acyltransferase activity"/>
    <property type="evidence" value="ECO:0007669"/>
    <property type="project" value="UniProtKB-KW"/>
</dbReference>
<dbReference type="CDD" id="cd03349">
    <property type="entry name" value="LbH_XAT"/>
    <property type="match status" value="1"/>
</dbReference>
<dbReference type="SUPFAM" id="SSF51161">
    <property type="entry name" value="Trimeric LpxA-like enzymes"/>
    <property type="match status" value="1"/>
</dbReference>
<dbReference type="Proteomes" id="UP000030960">
    <property type="component" value="Unassembled WGS sequence"/>
</dbReference>
<evidence type="ECO:0000256" key="2">
    <source>
        <dbReference type="ARBA" id="ARBA00022679"/>
    </source>
</evidence>
<protein>
    <submittedName>
        <fullName evidence="5">Putative Streptogramin acetyltransferase</fullName>
    </submittedName>
</protein>
<dbReference type="InterPro" id="IPR018357">
    <property type="entry name" value="Hexapep_transf_CS"/>
</dbReference>
<evidence type="ECO:0000256" key="3">
    <source>
        <dbReference type="ARBA" id="ARBA00022737"/>
    </source>
</evidence>
<comment type="caution">
    <text evidence="5">The sequence shown here is derived from an EMBL/GenBank/DDBJ whole genome shotgun (WGS) entry which is preliminary data.</text>
</comment>
<keyword evidence="2 5" id="KW-0808">Transferase</keyword>
<gene>
    <name evidence="5" type="ORF">OA50_01092</name>
</gene>
<dbReference type="Gene3D" id="2.160.10.10">
    <property type="entry name" value="Hexapeptide repeat proteins"/>
    <property type="match status" value="1"/>
</dbReference>
<organism evidence="5 6">
    <name type="scientific">Mameliella alba</name>
    <dbReference type="NCBI Taxonomy" id="561184"/>
    <lineage>
        <taxon>Bacteria</taxon>
        <taxon>Pseudomonadati</taxon>
        <taxon>Pseudomonadota</taxon>
        <taxon>Alphaproteobacteria</taxon>
        <taxon>Rhodobacterales</taxon>
        <taxon>Roseobacteraceae</taxon>
        <taxon>Mameliella</taxon>
    </lineage>
</organism>
<dbReference type="InterPro" id="IPR011004">
    <property type="entry name" value="Trimer_LpxA-like_sf"/>
</dbReference>
<name>A0A0B3S2K4_9RHOB</name>
<dbReference type="PATRIC" id="fig|1515334.3.peg.1094"/>
<evidence type="ECO:0000256" key="4">
    <source>
        <dbReference type="ARBA" id="ARBA00023315"/>
    </source>
</evidence>
<dbReference type="EMBL" id="JSUQ01000003">
    <property type="protein sequence ID" value="KHQ54497.1"/>
    <property type="molecule type" value="Genomic_DNA"/>
</dbReference>
<sequence length="224" mass="24060">MPDPSKPGPSLPAPDAAFPIILPDGTPHRGTVFLKNVIDHPRFEVGDYTYASDFAPPEDWAARLAPYLFPFSQEKLRIGKYCQIAHGVRFIGSSANHATDGLTTFPFAVFDPSTMLGYQPDSRDTVIGHDVWLGYGALVLPGARIGNGVIVGAGAVVRGTVPDYAVITGNPAQVVKMRFKAEEIETLNALAWWDWPPELVARARPALEAGDVAALQQMAPADPG</sequence>
<reference evidence="5 6" key="1">
    <citation type="submission" date="2014-10" db="EMBL/GenBank/DDBJ databases">
        <title>Genome sequence of Ponticoccus sp. strain UMTAT08 isolated from clonal culture of toxic dinoflagellate Alexandrium tamiyavanichii.</title>
        <authorList>
            <person name="Gan H.Y."/>
            <person name="Muhd D.-D."/>
            <person name="Mohd Noor M.E."/>
            <person name="Yeong Y.S."/>
            <person name="Usup G."/>
        </authorList>
    </citation>
    <scope>NUCLEOTIDE SEQUENCE [LARGE SCALE GENOMIC DNA]</scope>
    <source>
        <strain evidence="5 6">UMTAT08</strain>
    </source>
</reference>
<dbReference type="InterPro" id="IPR050179">
    <property type="entry name" value="Trans_hexapeptide_repeat"/>
</dbReference>
<keyword evidence="6" id="KW-1185">Reference proteome</keyword>
<dbReference type="AlphaFoldDB" id="A0A0B3S2K4"/>
<evidence type="ECO:0000313" key="5">
    <source>
        <dbReference type="EMBL" id="KHQ54497.1"/>
    </source>
</evidence>
<dbReference type="PANTHER" id="PTHR43300">
    <property type="entry name" value="ACETYLTRANSFERASE"/>
    <property type="match status" value="1"/>
</dbReference>
<accession>A0A0B3S2K4</accession>
<dbReference type="OrthoDB" id="9815592at2"/>
<keyword evidence="3" id="KW-0677">Repeat</keyword>
<dbReference type="RefSeq" id="WP_052244309.1">
    <property type="nucleotide sequence ID" value="NZ_JSUQ01000003.1"/>
</dbReference>
<evidence type="ECO:0000256" key="1">
    <source>
        <dbReference type="ARBA" id="ARBA00007274"/>
    </source>
</evidence>
<dbReference type="Pfam" id="PF00132">
    <property type="entry name" value="Hexapep"/>
    <property type="match status" value="1"/>
</dbReference>
<dbReference type="STRING" id="561184.SAMN05216376_105262"/>
<dbReference type="InterPro" id="IPR001451">
    <property type="entry name" value="Hexapep"/>
</dbReference>
<dbReference type="PROSITE" id="PS00101">
    <property type="entry name" value="HEXAPEP_TRANSFERASES"/>
    <property type="match status" value="1"/>
</dbReference>